<feature type="transmembrane region" description="Helical" evidence="1">
    <location>
        <begin position="37"/>
        <end position="53"/>
    </location>
</feature>
<evidence type="ECO:0000313" key="3">
    <source>
        <dbReference type="Proteomes" id="UP000589520"/>
    </source>
</evidence>
<gene>
    <name evidence="2" type="ORF">HDF17_000628</name>
</gene>
<dbReference type="Proteomes" id="UP000589520">
    <property type="component" value="Unassembled WGS sequence"/>
</dbReference>
<keyword evidence="1" id="KW-1133">Transmembrane helix</keyword>
<keyword evidence="1" id="KW-0472">Membrane</keyword>
<dbReference type="AlphaFoldDB" id="A0A7Y9TF43"/>
<reference evidence="2 3" key="1">
    <citation type="submission" date="2020-07" db="EMBL/GenBank/DDBJ databases">
        <title>Genomic Encyclopedia of Type Strains, Phase IV (KMG-V): Genome sequencing to study the core and pangenomes of soil and plant-associated prokaryotes.</title>
        <authorList>
            <person name="Whitman W."/>
        </authorList>
    </citation>
    <scope>NUCLEOTIDE SEQUENCE [LARGE SCALE GENOMIC DNA]</scope>
    <source>
        <strain evidence="2 3">X4EP2</strain>
    </source>
</reference>
<name>A0A7Y9TF43_9BACT</name>
<organism evidence="2 3">
    <name type="scientific">Granulicella arctica</name>
    <dbReference type="NCBI Taxonomy" id="940613"/>
    <lineage>
        <taxon>Bacteria</taxon>
        <taxon>Pseudomonadati</taxon>
        <taxon>Acidobacteriota</taxon>
        <taxon>Terriglobia</taxon>
        <taxon>Terriglobales</taxon>
        <taxon>Acidobacteriaceae</taxon>
        <taxon>Granulicella</taxon>
    </lineage>
</organism>
<proteinExistence type="predicted"/>
<accession>A0A7Y9TF43</accession>
<dbReference type="EMBL" id="JACCCW010000001">
    <property type="protein sequence ID" value="NYF78341.1"/>
    <property type="molecule type" value="Genomic_DNA"/>
</dbReference>
<keyword evidence="3" id="KW-1185">Reference proteome</keyword>
<evidence type="ECO:0000256" key="1">
    <source>
        <dbReference type="SAM" id="Phobius"/>
    </source>
</evidence>
<comment type="caution">
    <text evidence="2">The sequence shown here is derived from an EMBL/GenBank/DDBJ whole genome shotgun (WGS) entry which is preliminary data.</text>
</comment>
<protein>
    <submittedName>
        <fullName evidence="2">Uncharacterized protein</fullName>
    </submittedName>
</protein>
<evidence type="ECO:0000313" key="2">
    <source>
        <dbReference type="EMBL" id="NYF78341.1"/>
    </source>
</evidence>
<sequence length="84" mass="9095">MKRLLSFSLAFFTCFCLLIATERQALAYVDPGSGLLALQSAASVMVAVGYFMRRRIRALFGGRQAPTVVPVPLAAEKSGTRKEA</sequence>
<dbReference type="RefSeq" id="WP_179487672.1">
    <property type="nucleotide sequence ID" value="NZ_JACCCW010000001.1"/>
</dbReference>
<keyword evidence="1" id="KW-0812">Transmembrane</keyword>